<proteinExistence type="inferred from homology"/>
<organism evidence="3 4">
    <name type="scientific">Fasciola hepatica</name>
    <name type="common">Liver fluke</name>
    <dbReference type="NCBI Taxonomy" id="6192"/>
    <lineage>
        <taxon>Eukaryota</taxon>
        <taxon>Metazoa</taxon>
        <taxon>Spiralia</taxon>
        <taxon>Lophotrochozoa</taxon>
        <taxon>Platyhelminthes</taxon>
        <taxon>Trematoda</taxon>
        <taxon>Digenea</taxon>
        <taxon>Plagiorchiida</taxon>
        <taxon>Echinostomata</taxon>
        <taxon>Echinostomatoidea</taxon>
        <taxon>Fasciolidae</taxon>
        <taxon>Fasciola</taxon>
    </lineage>
</organism>
<dbReference type="PANTHER" id="PTHR45841">
    <property type="entry name" value="MRNA TURNOVER PROTEIN 4 MRTO4"/>
    <property type="match status" value="1"/>
</dbReference>
<evidence type="ECO:0000313" key="3">
    <source>
        <dbReference type="EMBL" id="THD20657.1"/>
    </source>
</evidence>
<dbReference type="GO" id="GO:0042273">
    <property type="term" value="P:ribosomal large subunit biogenesis"/>
    <property type="evidence" value="ECO:0007669"/>
    <property type="project" value="TreeGrafter"/>
</dbReference>
<dbReference type="Gene3D" id="3.90.105.20">
    <property type="match status" value="1"/>
</dbReference>
<dbReference type="GO" id="GO:0005730">
    <property type="term" value="C:nucleolus"/>
    <property type="evidence" value="ECO:0007669"/>
    <property type="project" value="TreeGrafter"/>
</dbReference>
<dbReference type="SUPFAM" id="SSF160369">
    <property type="entry name" value="Ribosomal protein L10-like"/>
    <property type="match status" value="1"/>
</dbReference>
<dbReference type="InterPro" id="IPR043141">
    <property type="entry name" value="Ribosomal_uL10-like_sf"/>
</dbReference>
<evidence type="ECO:0000259" key="2">
    <source>
        <dbReference type="Pfam" id="PF17777"/>
    </source>
</evidence>
<dbReference type="GO" id="GO:0030687">
    <property type="term" value="C:preribosome, large subunit precursor"/>
    <property type="evidence" value="ECO:0007669"/>
    <property type="project" value="TreeGrafter"/>
</dbReference>
<evidence type="ECO:0000256" key="1">
    <source>
        <dbReference type="ARBA" id="ARBA00008889"/>
    </source>
</evidence>
<comment type="caution">
    <text evidence="3">The sequence shown here is derived from an EMBL/GenBank/DDBJ whole genome shotgun (WGS) entry which is preliminary data.</text>
</comment>
<gene>
    <name evidence="3" type="ORF">D915_008704</name>
</gene>
<dbReference type="GO" id="GO:0003723">
    <property type="term" value="F:RNA binding"/>
    <property type="evidence" value="ECO:0007669"/>
    <property type="project" value="TreeGrafter"/>
</dbReference>
<dbReference type="Pfam" id="PF17777">
    <property type="entry name" value="RL10P_insert"/>
    <property type="match status" value="1"/>
</dbReference>
<feature type="domain" description="Large ribosomal subunit protein uL10-like insertion" evidence="2">
    <location>
        <begin position="133"/>
        <end position="203"/>
    </location>
</feature>
<dbReference type="InterPro" id="IPR043164">
    <property type="entry name" value="Ribosomal_uL10-like_insert_sf"/>
</dbReference>
<dbReference type="InterPro" id="IPR040637">
    <property type="entry name" value="Ribosomal_uL10-like_insert"/>
</dbReference>
<dbReference type="AlphaFoldDB" id="A0A4E0RHX9"/>
<dbReference type="PANTHER" id="PTHR45841:SF1">
    <property type="entry name" value="MRNA TURNOVER PROTEIN 4 HOMOLOG"/>
    <property type="match status" value="1"/>
</dbReference>
<evidence type="ECO:0000313" key="4">
    <source>
        <dbReference type="Proteomes" id="UP000230066"/>
    </source>
</evidence>
<dbReference type="GO" id="GO:0000956">
    <property type="term" value="P:nuclear-transcribed mRNA catabolic process"/>
    <property type="evidence" value="ECO:0007669"/>
    <property type="project" value="TreeGrafter"/>
</dbReference>
<dbReference type="InterPro" id="IPR001790">
    <property type="entry name" value="Ribosomal_uL10"/>
</dbReference>
<keyword evidence="4" id="KW-1185">Reference proteome</keyword>
<protein>
    <submittedName>
        <fullName evidence="3">mRNA turnover protein 4</fullName>
    </submittedName>
</protein>
<accession>A0A4E0RHX9</accession>
<dbReference type="EMBL" id="JXXN02004356">
    <property type="protein sequence ID" value="THD20657.1"/>
    <property type="molecule type" value="Genomic_DNA"/>
</dbReference>
<dbReference type="InterPro" id="IPR051742">
    <property type="entry name" value="Ribosome_Assembly_uL10"/>
</dbReference>
<reference evidence="3" key="1">
    <citation type="submission" date="2019-03" db="EMBL/GenBank/DDBJ databases">
        <title>Improved annotation for the trematode Fasciola hepatica.</title>
        <authorList>
            <person name="Choi Y.-J."/>
            <person name="Martin J."/>
            <person name="Mitreva M."/>
        </authorList>
    </citation>
    <scope>NUCLEOTIDE SEQUENCE [LARGE SCALE GENOMIC DNA]</scope>
</reference>
<dbReference type="Pfam" id="PF00466">
    <property type="entry name" value="Ribosomal_L10"/>
    <property type="match status" value="1"/>
</dbReference>
<sequence length="273" mass="30753">MPSSRRDKKVDLTKVGRKPAKKAKQIDRKYLSSYSHVFIIRFVNPRNQKIAELRKGLADAQYVIISHVICFRVIFGKNKVTALALTLNLGKKHLADIEKLLTFLRGQCAVLLTNNTAAELRTQFDAFRSSEFARPGCSSPQRVILAAGELSKFPHTMEPYLRQLGVPVKLVRGVVHLTKNFKICEKGETLKPEQCRILKLFDIELAEFRVSLVASWSAEAGVTSLEEADSFEALTSLPDAVRVVCRKLDDGQFYFIPEPDTSELGEEPEDMEQ</sequence>
<comment type="similarity">
    <text evidence="1">Belongs to the universal ribosomal protein uL10 family.</text>
</comment>
<dbReference type="Proteomes" id="UP000230066">
    <property type="component" value="Unassembled WGS sequence"/>
</dbReference>
<dbReference type="FunFam" id="3.90.105.20:FF:000003">
    <property type="entry name" value="Ribosome assembly factor mrt4"/>
    <property type="match status" value="1"/>
</dbReference>
<dbReference type="GO" id="GO:0006364">
    <property type="term" value="P:rRNA processing"/>
    <property type="evidence" value="ECO:0007669"/>
    <property type="project" value="TreeGrafter"/>
</dbReference>
<dbReference type="Gene3D" id="3.30.70.1730">
    <property type="match status" value="1"/>
</dbReference>
<name>A0A4E0RHX9_FASHE</name>